<accession>A0ABS5UUE7</accession>
<dbReference type="Proteomes" id="UP000711736">
    <property type="component" value="Unassembled WGS sequence"/>
</dbReference>
<feature type="compositionally biased region" description="Polar residues" evidence="1">
    <location>
        <begin position="44"/>
        <end position="58"/>
    </location>
</feature>
<evidence type="ECO:0000256" key="1">
    <source>
        <dbReference type="SAM" id="MobiDB-lite"/>
    </source>
</evidence>
<dbReference type="EMBL" id="JAFEJU010000002">
    <property type="protein sequence ID" value="MBT1174625.1"/>
    <property type="molecule type" value="Genomic_DNA"/>
</dbReference>
<protein>
    <submittedName>
        <fullName evidence="2">Uncharacterized protein</fullName>
    </submittedName>
</protein>
<feature type="compositionally biased region" description="Basic and acidic residues" evidence="1">
    <location>
        <begin position="27"/>
        <end position="43"/>
    </location>
</feature>
<comment type="caution">
    <text evidence="2">The sequence shown here is derived from an EMBL/GenBank/DDBJ whole genome shotgun (WGS) entry which is preliminary data.</text>
</comment>
<keyword evidence="3" id="KW-1185">Reference proteome</keyword>
<sequence length="58" mass="6358">MTRPFTQLASAILHGMRAVDDIARDVAARDDESGADNEQHDSKLTQYPSTPRSINDDG</sequence>
<organism evidence="2 3">
    <name type="scientific">Bifidobacterium colobi</name>
    <dbReference type="NCBI Taxonomy" id="2809026"/>
    <lineage>
        <taxon>Bacteria</taxon>
        <taxon>Bacillati</taxon>
        <taxon>Actinomycetota</taxon>
        <taxon>Actinomycetes</taxon>
        <taxon>Bifidobacteriales</taxon>
        <taxon>Bifidobacteriaceae</taxon>
        <taxon>Bifidobacterium</taxon>
    </lineage>
</organism>
<name>A0ABS5UUE7_9BIFI</name>
<dbReference type="RefSeq" id="WP_214375863.1">
    <property type="nucleotide sequence ID" value="NZ_JAFEJU010000002.1"/>
</dbReference>
<feature type="region of interest" description="Disordered" evidence="1">
    <location>
        <begin position="27"/>
        <end position="58"/>
    </location>
</feature>
<evidence type="ECO:0000313" key="2">
    <source>
        <dbReference type="EMBL" id="MBT1174625.1"/>
    </source>
</evidence>
<gene>
    <name evidence="2" type="ORF">JS530_03740</name>
</gene>
<evidence type="ECO:0000313" key="3">
    <source>
        <dbReference type="Proteomes" id="UP000711736"/>
    </source>
</evidence>
<reference evidence="2 3" key="1">
    <citation type="journal article" date="2021" name="Environ. Microbiol.">
        <title>Genetic insights into the dark matter of the mammalian gut microbiota through targeted genome reconstruction.</title>
        <authorList>
            <person name="Lugli G.A."/>
            <person name="Alessandri G."/>
            <person name="Milani C."/>
            <person name="Viappiani A."/>
            <person name="Fontana F."/>
            <person name="Tarracchini C."/>
            <person name="Mancabelli L."/>
            <person name="Argentini C."/>
            <person name="Ruiz L."/>
            <person name="Margolles A."/>
            <person name="van Sinderen D."/>
            <person name="Turroni F."/>
            <person name="Ventura M."/>
        </authorList>
    </citation>
    <scope>NUCLEOTIDE SEQUENCE [LARGE SCALE GENOMIC DNA]</scope>
    <source>
        <strain evidence="2 3">LC6</strain>
    </source>
</reference>
<proteinExistence type="predicted"/>